<keyword evidence="9" id="KW-1185">Reference proteome</keyword>
<evidence type="ECO:0000256" key="1">
    <source>
        <dbReference type="ARBA" id="ARBA00004370"/>
    </source>
</evidence>
<protein>
    <submittedName>
        <fullName evidence="8">Uncharacterized protein</fullName>
    </submittedName>
</protein>
<sequence length="158" mass="17493">MLPQTDHVYGYDQPSDRPPSFNQESGRMSTNGPLTETRPSTQDPVSVVPIQPPAPSQQLPASTQRLRVAIVVEQASLENPPPDYFCAAMMVKWLCSPYCIGRVALRRSMECRIAASLGDRRLAEFKSRQTRDTVAIGFVVGLIIYIAVVGIIVYINSR</sequence>
<evidence type="ECO:0000256" key="6">
    <source>
        <dbReference type="SAM" id="MobiDB-lite"/>
    </source>
</evidence>
<evidence type="ECO:0000313" key="9">
    <source>
        <dbReference type="Proteomes" id="UP001209878"/>
    </source>
</evidence>
<comment type="caution">
    <text evidence="8">The sequence shown here is derived from an EMBL/GenBank/DDBJ whole genome shotgun (WGS) entry which is preliminary data.</text>
</comment>
<evidence type="ECO:0000256" key="3">
    <source>
        <dbReference type="ARBA" id="ARBA00022692"/>
    </source>
</evidence>
<keyword evidence="5 7" id="KW-0472">Membrane</keyword>
<reference evidence="8" key="1">
    <citation type="journal article" date="2023" name="Mol. Biol. Evol.">
        <title>Third-Generation Sequencing Reveals the Adaptive Role of the Epigenome in Three Deep-Sea Polychaetes.</title>
        <authorList>
            <person name="Perez M."/>
            <person name="Aroh O."/>
            <person name="Sun Y."/>
            <person name="Lan Y."/>
            <person name="Juniper S.K."/>
            <person name="Young C.R."/>
            <person name="Angers B."/>
            <person name="Qian P.Y."/>
        </authorList>
    </citation>
    <scope>NUCLEOTIDE SEQUENCE</scope>
    <source>
        <strain evidence="8">R07B-5</strain>
    </source>
</reference>
<feature type="compositionally biased region" description="Polar residues" evidence="6">
    <location>
        <begin position="20"/>
        <end position="44"/>
    </location>
</feature>
<keyword evidence="4 7" id="KW-1133">Transmembrane helix</keyword>
<evidence type="ECO:0000256" key="2">
    <source>
        <dbReference type="ARBA" id="ARBA00006843"/>
    </source>
</evidence>
<evidence type="ECO:0000313" key="8">
    <source>
        <dbReference type="EMBL" id="KAK2188147.1"/>
    </source>
</evidence>
<keyword evidence="3 7" id="KW-0812">Transmembrane</keyword>
<evidence type="ECO:0000256" key="5">
    <source>
        <dbReference type="ARBA" id="ARBA00023136"/>
    </source>
</evidence>
<feature type="transmembrane region" description="Helical" evidence="7">
    <location>
        <begin position="134"/>
        <end position="155"/>
    </location>
</feature>
<name>A0AAD9UG31_RIDPI</name>
<accession>A0AAD9UG31</accession>
<organism evidence="8 9">
    <name type="scientific">Ridgeia piscesae</name>
    <name type="common">Tubeworm</name>
    <dbReference type="NCBI Taxonomy" id="27915"/>
    <lineage>
        <taxon>Eukaryota</taxon>
        <taxon>Metazoa</taxon>
        <taxon>Spiralia</taxon>
        <taxon>Lophotrochozoa</taxon>
        <taxon>Annelida</taxon>
        <taxon>Polychaeta</taxon>
        <taxon>Sedentaria</taxon>
        <taxon>Canalipalpata</taxon>
        <taxon>Sabellida</taxon>
        <taxon>Siboglinidae</taxon>
        <taxon>Ridgeia</taxon>
    </lineage>
</organism>
<proteinExistence type="inferred from homology"/>
<dbReference type="Pfam" id="PF04505">
    <property type="entry name" value="CD225"/>
    <property type="match status" value="1"/>
</dbReference>
<comment type="similarity">
    <text evidence="2">Belongs to the CD225/Dispanin family.</text>
</comment>
<feature type="region of interest" description="Disordered" evidence="6">
    <location>
        <begin position="1"/>
        <end position="61"/>
    </location>
</feature>
<comment type="subcellular location">
    <subcellularLocation>
        <location evidence="1">Membrane</location>
    </subcellularLocation>
</comment>
<dbReference type="Proteomes" id="UP001209878">
    <property type="component" value="Unassembled WGS sequence"/>
</dbReference>
<gene>
    <name evidence="8" type="ORF">NP493_143g03022</name>
</gene>
<evidence type="ECO:0000256" key="4">
    <source>
        <dbReference type="ARBA" id="ARBA00022989"/>
    </source>
</evidence>
<evidence type="ECO:0000256" key="7">
    <source>
        <dbReference type="SAM" id="Phobius"/>
    </source>
</evidence>
<dbReference type="AlphaFoldDB" id="A0AAD9UG31"/>
<dbReference type="InterPro" id="IPR007593">
    <property type="entry name" value="CD225/Dispanin_fam"/>
</dbReference>
<dbReference type="EMBL" id="JAODUO010000142">
    <property type="protein sequence ID" value="KAK2188147.1"/>
    <property type="molecule type" value="Genomic_DNA"/>
</dbReference>